<organism evidence="2 3">
    <name type="scientific">Serratia marcescens</name>
    <dbReference type="NCBI Taxonomy" id="615"/>
    <lineage>
        <taxon>Bacteria</taxon>
        <taxon>Pseudomonadati</taxon>
        <taxon>Pseudomonadota</taxon>
        <taxon>Gammaproteobacteria</taxon>
        <taxon>Enterobacterales</taxon>
        <taxon>Yersiniaceae</taxon>
        <taxon>Serratia</taxon>
    </lineage>
</organism>
<evidence type="ECO:0000313" key="3">
    <source>
        <dbReference type="Proteomes" id="UP000247823"/>
    </source>
</evidence>
<evidence type="ECO:0000256" key="1">
    <source>
        <dbReference type="SAM" id="Phobius"/>
    </source>
</evidence>
<keyword evidence="1" id="KW-0472">Membrane</keyword>
<sequence length="377" mass="43131">MVMYWVVGYTLFLFSCYEVLTTNGMEVKERKKDPLVILLFIAGVALLIVFGGIRGPMSGVDDDQYKQFYYYFIQQIDIDSLGDIKDKYRYEPVFIYLAYISSFITKNSNWFLLFVCFFAVNINAITFKKYSPLILVSLCLYSVHLFINKDMNQIRFGISSAFAVASFCYLSQDKYTKALILFVCCILSHNTGYAAILMVPFLFIKERRYLPLIIILCAIPIGIVGGKSLFLNYFSLIPGVGIMARNYVGGEFDGELSVFGLANLKNILFIAVFCFYILRDITEPERFKLYYILILAYAIGGAIRIIFSDFSIIGGRVGNLFLHAEPILMAIFLSKLKNKFMALGFFFLFISYFLTYNTIIFPQSIFGYSVSQTFDAF</sequence>
<dbReference type="RefSeq" id="WP_110593329.1">
    <property type="nucleotide sequence ID" value="NZ_JAOWIM010000002.1"/>
</dbReference>
<feature type="transmembrane region" description="Helical" evidence="1">
    <location>
        <begin position="93"/>
        <end position="118"/>
    </location>
</feature>
<feature type="transmembrane region" description="Helical" evidence="1">
    <location>
        <begin position="130"/>
        <end position="147"/>
    </location>
</feature>
<proteinExistence type="predicted"/>
<keyword evidence="1" id="KW-1133">Transmembrane helix</keyword>
<feature type="transmembrane region" description="Helical" evidence="1">
    <location>
        <begin position="340"/>
        <end position="361"/>
    </location>
</feature>
<feature type="transmembrane region" description="Helical" evidence="1">
    <location>
        <begin position="313"/>
        <end position="333"/>
    </location>
</feature>
<accession>A0ABX5NFM1</accession>
<dbReference type="InterPro" id="IPR049458">
    <property type="entry name" value="EpsG-like"/>
</dbReference>
<feature type="transmembrane region" description="Helical" evidence="1">
    <location>
        <begin position="289"/>
        <end position="307"/>
    </location>
</feature>
<keyword evidence="3" id="KW-1185">Reference proteome</keyword>
<comment type="caution">
    <text evidence="2">The sequence shown here is derived from an EMBL/GenBank/DDBJ whole genome shotgun (WGS) entry which is preliminary data.</text>
</comment>
<reference evidence="2" key="1">
    <citation type="submission" date="2018-06" db="EMBL/GenBank/DDBJ databases">
        <title>Serratia marcescens genome sequencing and assembly.</title>
        <authorList>
            <person name="Martins R.C.R."/>
            <person name="Perdigao-Neto L.V."/>
            <person name="Costa S.F."/>
            <person name="Levin A.S.S."/>
        </authorList>
    </citation>
    <scope>NUCLEOTIDE SEQUENCE</scope>
    <source>
        <strain evidence="2">1283</strain>
    </source>
</reference>
<feature type="transmembrane region" description="Helical" evidence="1">
    <location>
        <begin position="256"/>
        <end position="277"/>
    </location>
</feature>
<dbReference type="EMBL" id="QJQB01000170">
    <property type="protein sequence ID" value="PYA70717.1"/>
    <property type="molecule type" value="Genomic_DNA"/>
</dbReference>
<keyword evidence="1" id="KW-0812">Transmembrane</keyword>
<dbReference type="Proteomes" id="UP000247823">
    <property type="component" value="Unassembled WGS sequence"/>
</dbReference>
<feature type="transmembrane region" description="Helical" evidence="1">
    <location>
        <begin position="209"/>
        <end position="226"/>
    </location>
</feature>
<feature type="transmembrane region" description="Helical" evidence="1">
    <location>
        <begin position="6"/>
        <end position="23"/>
    </location>
</feature>
<gene>
    <name evidence="2" type="ORF">DMW51_07700</name>
</gene>
<feature type="transmembrane region" description="Helical" evidence="1">
    <location>
        <begin position="35"/>
        <end position="53"/>
    </location>
</feature>
<evidence type="ECO:0000313" key="2">
    <source>
        <dbReference type="EMBL" id="PYA70717.1"/>
    </source>
</evidence>
<protein>
    <submittedName>
        <fullName evidence="2">EpsG family protein</fullName>
    </submittedName>
</protein>
<dbReference type="Pfam" id="PF14897">
    <property type="entry name" value="EpsG"/>
    <property type="match status" value="1"/>
</dbReference>
<name>A0ABX5NFM1_SERMA</name>
<feature type="transmembrane region" description="Helical" evidence="1">
    <location>
        <begin position="178"/>
        <end position="203"/>
    </location>
</feature>
<reference evidence="2" key="2">
    <citation type="submission" date="2018-06" db="EMBL/GenBank/DDBJ databases">
        <authorList>
            <person name="Martins R.C."/>
            <person name="Perdigao-Neto L.V."/>
            <person name="Costa S.F."/>
            <person name="Levin A.S.S."/>
        </authorList>
    </citation>
    <scope>NUCLEOTIDE SEQUENCE</scope>
    <source>
        <strain evidence="2">1283</strain>
    </source>
</reference>